<keyword evidence="2" id="KW-1185">Reference proteome</keyword>
<gene>
    <name evidence="1" type="ORF">PLEPLA_LOCUS16857</name>
</gene>
<proteinExistence type="predicted"/>
<reference evidence="1" key="1">
    <citation type="submission" date="2020-03" db="EMBL/GenBank/DDBJ databases">
        <authorList>
            <person name="Weist P."/>
        </authorList>
    </citation>
    <scope>NUCLEOTIDE SEQUENCE</scope>
</reference>
<protein>
    <submittedName>
        <fullName evidence="1">Uncharacterized protein</fullName>
    </submittedName>
</protein>
<name>A0A9N7YJ83_PLEPL</name>
<dbReference type="AlphaFoldDB" id="A0A9N7YJ83"/>
<dbReference type="Proteomes" id="UP001153269">
    <property type="component" value="Unassembled WGS sequence"/>
</dbReference>
<accession>A0A9N7YJ83</accession>
<evidence type="ECO:0000313" key="1">
    <source>
        <dbReference type="EMBL" id="CAB1428882.1"/>
    </source>
</evidence>
<comment type="caution">
    <text evidence="1">The sequence shown here is derived from an EMBL/GenBank/DDBJ whole genome shotgun (WGS) entry which is preliminary data.</text>
</comment>
<organism evidence="1 2">
    <name type="scientific">Pleuronectes platessa</name>
    <name type="common">European plaice</name>
    <dbReference type="NCBI Taxonomy" id="8262"/>
    <lineage>
        <taxon>Eukaryota</taxon>
        <taxon>Metazoa</taxon>
        <taxon>Chordata</taxon>
        <taxon>Craniata</taxon>
        <taxon>Vertebrata</taxon>
        <taxon>Euteleostomi</taxon>
        <taxon>Actinopterygii</taxon>
        <taxon>Neopterygii</taxon>
        <taxon>Teleostei</taxon>
        <taxon>Neoteleostei</taxon>
        <taxon>Acanthomorphata</taxon>
        <taxon>Carangaria</taxon>
        <taxon>Pleuronectiformes</taxon>
        <taxon>Pleuronectoidei</taxon>
        <taxon>Pleuronectidae</taxon>
        <taxon>Pleuronectes</taxon>
    </lineage>
</organism>
<sequence length="128" mass="14629">MKFSIGQQIDVSGRAGDRIEVKRWSVMWPKEAVERKDWVHPSIQPSILPLSYPGLAKWGRGANPDVVRPGGSGGVPRPDRICNLSSEFWVNPWVAYPFGHDSVLSVCDLELRRSIQLVIARPLWRRRW</sequence>
<evidence type="ECO:0000313" key="2">
    <source>
        <dbReference type="Proteomes" id="UP001153269"/>
    </source>
</evidence>
<dbReference type="EMBL" id="CADEAL010001098">
    <property type="protein sequence ID" value="CAB1428882.1"/>
    <property type="molecule type" value="Genomic_DNA"/>
</dbReference>